<evidence type="ECO:0000256" key="2">
    <source>
        <dbReference type="ARBA" id="ARBA00022723"/>
    </source>
</evidence>
<keyword evidence="6" id="KW-0805">Transcription regulation</keyword>
<evidence type="ECO:0000256" key="8">
    <source>
        <dbReference type="ARBA" id="ARBA00023163"/>
    </source>
</evidence>
<dbReference type="InterPro" id="IPR036236">
    <property type="entry name" value="Znf_C2H2_sf"/>
</dbReference>
<dbReference type="FunFam" id="3.30.160.60:FF:000446">
    <property type="entry name" value="Zinc finger protein"/>
    <property type="match status" value="1"/>
</dbReference>
<dbReference type="Gene3D" id="3.30.160.60">
    <property type="entry name" value="Classic Zinc Finger"/>
    <property type="match status" value="5"/>
</dbReference>
<dbReference type="Gene3D" id="3.30.720.220">
    <property type="match status" value="1"/>
</dbReference>
<dbReference type="Pfam" id="PF00096">
    <property type="entry name" value="zf-C2H2"/>
    <property type="match status" value="3"/>
</dbReference>
<keyword evidence="16" id="KW-1185">Reference proteome</keyword>
<feature type="domain" description="C2H2-type" evidence="14">
    <location>
        <begin position="249"/>
        <end position="276"/>
    </location>
</feature>
<evidence type="ECO:0000313" key="16">
    <source>
        <dbReference type="Proteomes" id="UP000285301"/>
    </source>
</evidence>
<accession>A0A3S3QGH9</accession>
<dbReference type="GO" id="GO:0000977">
    <property type="term" value="F:RNA polymerase II transcription regulatory region sequence-specific DNA binding"/>
    <property type="evidence" value="ECO:0007669"/>
    <property type="project" value="TreeGrafter"/>
</dbReference>
<gene>
    <name evidence="15" type="ORF">B4U79_13109</name>
</gene>
<sequence length="602" mass="68109">MILTVMVLIVVCVVVVILEGILTDSEKKPIPQTNIVFNGLEHSNEETSAKSEKQENAKKRDCWLTEHYTVKESCSPCTEFEKASKHLPACVPTGYKELVTCAKSGDFMRSCDLGPKHFWYFEIVMIFFSLFGAFAVNLRQKQLNRKMIEKLKRQLNNGVAKSKDPRGIEQLEVQVIEEHTENATDDCPEIVDLEKEDLNETLIPQNDGMIKILKTSFGSEVQYETCAYASADRSSLVKHLRIHTDDRPYKCQLCTYASRNSSQLVVHLRTHTGDAPFQCHVCSSSFKIKSDLKRHLRLHTGEKPFECQLCSYRCSIKGNLKMHMKLNHSDESQVACDRCDFVAPSKRQLKEHLRDHSSKSIKCTLCNYSSNSKSALKSHFRIHTDEKPYQCSVCHYRCRQACNLKTHMKKKHSNAEAASKKRKQFSNDNSSTLKEQKQKKGVGRAYCQTLFPCQLCDCSFVREDSLRSHLRHHRETLPQTGAALAILQLQEQSLIQKPTNVPETSGDTPECHLITHGAFNDNTDAECENGQTKTNEQEDPIGEAINEENIATDLNSCAPLVYQLPPGVRLAPLLLPEDQTSSVNPTLLIVSNNVEENINVMS</sequence>
<dbReference type="GO" id="GO:0000981">
    <property type="term" value="F:DNA-binding transcription factor activity, RNA polymerase II-specific"/>
    <property type="evidence" value="ECO:0007669"/>
    <property type="project" value="TreeGrafter"/>
</dbReference>
<evidence type="ECO:0000259" key="14">
    <source>
        <dbReference type="PROSITE" id="PS50157"/>
    </source>
</evidence>
<keyword evidence="2" id="KW-0479">Metal-binding</keyword>
<evidence type="ECO:0000256" key="12">
    <source>
        <dbReference type="SAM" id="Phobius"/>
    </source>
</evidence>
<evidence type="ECO:0000313" key="15">
    <source>
        <dbReference type="EMBL" id="RWS08500.1"/>
    </source>
</evidence>
<dbReference type="PROSITE" id="PS00028">
    <property type="entry name" value="ZINC_FINGER_C2H2_1"/>
    <property type="match status" value="4"/>
</dbReference>
<keyword evidence="12" id="KW-1133">Transmembrane helix</keyword>
<dbReference type="GO" id="GO:0008270">
    <property type="term" value="F:zinc ion binding"/>
    <property type="evidence" value="ECO:0007669"/>
    <property type="project" value="UniProtKB-KW"/>
</dbReference>
<dbReference type="GO" id="GO:0005634">
    <property type="term" value="C:nucleus"/>
    <property type="evidence" value="ECO:0007669"/>
    <property type="project" value="UniProtKB-SubCell"/>
</dbReference>
<dbReference type="FunFam" id="3.30.160.60:FF:000412">
    <property type="entry name" value="zinc finger protein 64 isoform X1"/>
    <property type="match status" value="1"/>
</dbReference>
<evidence type="ECO:0000256" key="5">
    <source>
        <dbReference type="ARBA" id="ARBA00022833"/>
    </source>
</evidence>
<organism evidence="15 16">
    <name type="scientific">Dinothrombium tinctorium</name>
    <dbReference type="NCBI Taxonomy" id="1965070"/>
    <lineage>
        <taxon>Eukaryota</taxon>
        <taxon>Metazoa</taxon>
        <taxon>Ecdysozoa</taxon>
        <taxon>Arthropoda</taxon>
        <taxon>Chelicerata</taxon>
        <taxon>Arachnida</taxon>
        <taxon>Acari</taxon>
        <taxon>Acariformes</taxon>
        <taxon>Trombidiformes</taxon>
        <taxon>Prostigmata</taxon>
        <taxon>Anystina</taxon>
        <taxon>Parasitengona</taxon>
        <taxon>Trombidioidea</taxon>
        <taxon>Trombidiidae</taxon>
        <taxon>Dinothrombium</taxon>
    </lineage>
</organism>
<keyword evidence="4 10" id="KW-0863">Zinc-finger</keyword>
<keyword evidence="3" id="KW-0677">Repeat</keyword>
<feature type="domain" description="C2H2-type" evidence="14">
    <location>
        <begin position="277"/>
        <end position="304"/>
    </location>
</feature>
<protein>
    <submittedName>
        <fullName evidence="15">Zinc finger protein 236-like protein</fullName>
    </submittedName>
</protein>
<dbReference type="Pfam" id="PF05439">
    <property type="entry name" value="JTB"/>
    <property type="match status" value="1"/>
</dbReference>
<keyword evidence="12" id="KW-0812">Transmembrane</keyword>
<dbReference type="SUPFAM" id="SSF57667">
    <property type="entry name" value="beta-beta-alpha zinc fingers"/>
    <property type="match status" value="3"/>
</dbReference>
<feature type="transmembrane region" description="Helical" evidence="12">
    <location>
        <begin position="118"/>
        <end position="138"/>
    </location>
</feature>
<dbReference type="SMART" id="SM00355">
    <property type="entry name" value="ZnF_C2H2"/>
    <property type="match status" value="8"/>
</dbReference>
<evidence type="ECO:0000256" key="6">
    <source>
        <dbReference type="ARBA" id="ARBA00023015"/>
    </source>
</evidence>
<feature type="domain" description="C2H2-type" evidence="14">
    <location>
        <begin position="389"/>
        <end position="417"/>
    </location>
</feature>
<keyword evidence="5" id="KW-0862">Zinc</keyword>
<keyword evidence="12" id="KW-0472">Membrane</keyword>
<name>A0A3S3QGH9_9ACAR</name>
<dbReference type="FunFam" id="3.30.160.60:FF:000255">
    <property type="entry name" value="Zinc finger and AT-hook domain containing"/>
    <property type="match status" value="1"/>
</dbReference>
<dbReference type="InterPro" id="IPR013087">
    <property type="entry name" value="Znf_C2H2_type"/>
</dbReference>
<dbReference type="Proteomes" id="UP000285301">
    <property type="component" value="Unassembled WGS sequence"/>
</dbReference>
<feature type="signal peptide" evidence="13">
    <location>
        <begin position="1"/>
        <end position="23"/>
    </location>
</feature>
<dbReference type="OrthoDB" id="6077919at2759"/>
<comment type="subcellular location">
    <subcellularLocation>
        <location evidence="1">Nucleus</location>
    </subcellularLocation>
</comment>
<feature type="domain" description="C2H2-type" evidence="14">
    <location>
        <begin position="221"/>
        <end position="248"/>
    </location>
</feature>
<feature type="chain" id="PRO_5018602819" evidence="13">
    <location>
        <begin position="24"/>
        <end position="602"/>
    </location>
</feature>
<feature type="region of interest" description="Disordered" evidence="11">
    <location>
        <begin position="413"/>
        <end position="437"/>
    </location>
</feature>
<dbReference type="PANTHER" id="PTHR24409">
    <property type="entry name" value="ZINC FINGER PROTEIN 142"/>
    <property type="match status" value="1"/>
</dbReference>
<dbReference type="EMBL" id="NCKU01002944">
    <property type="protein sequence ID" value="RWS08500.1"/>
    <property type="molecule type" value="Genomic_DNA"/>
</dbReference>
<keyword evidence="8" id="KW-0804">Transcription</keyword>
<keyword evidence="7" id="KW-0238">DNA-binding</keyword>
<feature type="domain" description="C2H2-type" evidence="14">
    <location>
        <begin position="361"/>
        <end position="388"/>
    </location>
</feature>
<evidence type="ECO:0000256" key="9">
    <source>
        <dbReference type="ARBA" id="ARBA00023242"/>
    </source>
</evidence>
<dbReference type="AlphaFoldDB" id="A0A3S3QGH9"/>
<dbReference type="GO" id="GO:0016020">
    <property type="term" value="C:membrane"/>
    <property type="evidence" value="ECO:0007669"/>
    <property type="project" value="InterPro"/>
</dbReference>
<evidence type="ECO:0000256" key="7">
    <source>
        <dbReference type="ARBA" id="ARBA00023125"/>
    </source>
</evidence>
<dbReference type="PANTHER" id="PTHR24409:SF295">
    <property type="entry name" value="AZ2-RELATED"/>
    <property type="match status" value="1"/>
</dbReference>
<evidence type="ECO:0000256" key="3">
    <source>
        <dbReference type="ARBA" id="ARBA00022737"/>
    </source>
</evidence>
<proteinExistence type="predicted"/>
<evidence type="ECO:0000256" key="1">
    <source>
        <dbReference type="ARBA" id="ARBA00004123"/>
    </source>
</evidence>
<keyword evidence="9" id="KW-0539">Nucleus</keyword>
<feature type="domain" description="C2H2-type" evidence="14">
    <location>
        <begin position="305"/>
        <end position="333"/>
    </location>
</feature>
<dbReference type="PROSITE" id="PS50157">
    <property type="entry name" value="ZINC_FINGER_C2H2_2"/>
    <property type="match status" value="7"/>
</dbReference>
<reference evidence="15 16" key="1">
    <citation type="journal article" date="2018" name="Gigascience">
        <title>Genomes of trombidid mites reveal novel predicted allergens and laterally-transferred genes associated with secondary metabolism.</title>
        <authorList>
            <person name="Dong X."/>
            <person name="Chaisiri K."/>
            <person name="Xia D."/>
            <person name="Armstrong S.D."/>
            <person name="Fang Y."/>
            <person name="Donnelly M.J."/>
            <person name="Kadowaki T."/>
            <person name="McGarry J.W."/>
            <person name="Darby A.C."/>
            <person name="Makepeace B.L."/>
        </authorList>
    </citation>
    <scope>NUCLEOTIDE SEQUENCE [LARGE SCALE GENOMIC DNA]</scope>
    <source>
        <strain evidence="15">UoL-WK</strain>
    </source>
</reference>
<dbReference type="FunFam" id="3.30.160.60:FF:000130">
    <property type="entry name" value="Spalt-like transcription factor 4"/>
    <property type="match status" value="1"/>
</dbReference>
<evidence type="ECO:0000256" key="10">
    <source>
        <dbReference type="PROSITE-ProRule" id="PRU00042"/>
    </source>
</evidence>
<dbReference type="InterPro" id="IPR008657">
    <property type="entry name" value="JTB"/>
</dbReference>
<evidence type="ECO:0000256" key="4">
    <source>
        <dbReference type="ARBA" id="ARBA00022771"/>
    </source>
</evidence>
<keyword evidence="13" id="KW-0732">Signal</keyword>
<evidence type="ECO:0000256" key="11">
    <source>
        <dbReference type="SAM" id="MobiDB-lite"/>
    </source>
</evidence>
<evidence type="ECO:0000256" key="13">
    <source>
        <dbReference type="SAM" id="SignalP"/>
    </source>
</evidence>
<feature type="domain" description="C2H2-type" evidence="14">
    <location>
        <begin position="451"/>
        <end position="478"/>
    </location>
</feature>
<comment type="caution">
    <text evidence="15">The sequence shown here is derived from an EMBL/GenBank/DDBJ whole genome shotgun (WGS) entry which is preliminary data.</text>
</comment>
<dbReference type="STRING" id="1965070.A0A3S3QGH9"/>